<dbReference type="PRINTS" id="PR00364">
    <property type="entry name" value="DISEASERSIST"/>
</dbReference>
<dbReference type="SUPFAM" id="SSF48452">
    <property type="entry name" value="TPR-like"/>
    <property type="match status" value="3"/>
</dbReference>
<evidence type="ECO:0000313" key="9">
    <source>
        <dbReference type="Proteomes" id="UP000634476"/>
    </source>
</evidence>
<dbReference type="Gene3D" id="3.40.50.300">
    <property type="entry name" value="P-loop containing nucleotide triphosphate hydrolases"/>
    <property type="match status" value="1"/>
</dbReference>
<dbReference type="SMART" id="SM00028">
    <property type="entry name" value="TPR"/>
    <property type="match status" value="6"/>
</dbReference>
<dbReference type="PANTHER" id="PTHR35807">
    <property type="entry name" value="TRANSCRIPTIONAL REGULATOR REDD-RELATED"/>
    <property type="match status" value="1"/>
</dbReference>
<dbReference type="InterPro" id="IPR051677">
    <property type="entry name" value="AfsR-DnrI-RedD_regulator"/>
</dbReference>
<gene>
    <name evidence="8" type="ORF">Pta02_02140</name>
</gene>
<dbReference type="SUPFAM" id="SSF46894">
    <property type="entry name" value="C-terminal effector domain of the bipartite response regulators"/>
    <property type="match status" value="1"/>
</dbReference>
<dbReference type="Proteomes" id="UP000634476">
    <property type="component" value="Unassembled WGS sequence"/>
</dbReference>
<feature type="domain" description="Bacterial transcriptional activator" evidence="7">
    <location>
        <begin position="108"/>
        <end position="252"/>
    </location>
</feature>
<dbReference type="InterPro" id="IPR001867">
    <property type="entry name" value="OmpR/PhoB-type_DNA-bd"/>
</dbReference>
<keyword evidence="4" id="KW-0804">Transcription</keyword>
<dbReference type="SMART" id="SM00862">
    <property type="entry name" value="Trans_reg_C"/>
    <property type="match status" value="1"/>
</dbReference>
<feature type="repeat" description="TPR" evidence="5">
    <location>
        <begin position="809"/>
        <end position="842"/>
    </location>
</feature>
<dbReference type="InterPro" id="IPR042197">
    <property type="entry name" value="Apaf_helical"/>
</dbReference>
<keyword evidence="3" id="KW-0238">DNA-binding</keyword>
<dbReference type="InterPro" id="IPR016032">
    <property type="entry name" value="Sig_transdc_resp-reg_C-effctor"/>
</dbReference>
<keyword evidence="5" id="KW-0802">TPR repeat</keyword>
<reference evidence="8" key="1">
    <citation type="submission" date="2021-01" db="EMBL/GenBank/DDBJ databases">
        <title>Whole genome shotgun sequence of Planobispora takensis NBRC 109077.</title>
        <authorList>
            <person name="Komaki H."/>
            <person name="Tamura T."/>
        </authorList>
    </citation>
    <scope>NUCLEOTIDE SEQUENCE</scope>
    <source>
        <strain evidence="8">NBRC 109077</strain>
    </source>
</reference>
<accession>A0A8J3SRI3</accession>
<evidence type="ECO:0000256" key="5">
    <source>
        <dbReference type="PROSITE-ProRule" id="PRU00339"/>
    </source>
</evidence>
<evidence type="ECO:0000259" key="6">
    <source>
        <dbReference type="SMART" id="SM00862"/>
    </source>
</evidence>
<feature type="domain" description="OmpR/PhoB-type" evidence="6">
    <location>
        <begin position="26"/>
        <end position="101"/>
    </location>
</feature>
<dbReference type="InterPro" id="IPR005158">
    <property type="entry name" value="BTAD"/>
</dbReference>
<dbReference type="InterPro" id="IPR036388">
    <property type="entry name" value="WH-like_DNA-bd_sf"/>
</dbReference>
<dbReference type="Pfam" id="PF13424">
    <property type="entry name" value="TPR_12"/>
    <property type="match status" value="1"/>
</dbReference>
<dbReference type="Gene3D" id="1.25.40.10">
    <property type="entry name" value="Tetratricopeptide repeat domain"/>
    <property type="match status" value="3"/>
</dbReference>
<dbReference type="PROSITE" id="PS50005">
    <property type="entry name" value="TPR"/>
    <property type="match status" value="1"/>
</dbReference>
<dbReference type="CDD" id="cd15831">
    <property type="entry name" value="BTAD"/>
    <property type="match status" value="1"/>
</dbReference>
<organism evidence="8 9">
    <name type="scientific">Planobispora takensis</name>
    <dbReference type="NCBI Taxonomy" id="1367882"/>
    <lineage>
        <taxon>Bacteria</taxon>
        <taxon>Bacillati</taxon>
        <taxon>Actinomycetota</taxon>
        <taxon>Actinomycetes</taxon>
        <taxon>Streptosporangiales</taxon>
        <taxon>Streptosporangiaceae</taxon>
        <taxon>Planobispora</taxon>
    </lineage>
</organism>
<dbReference type="InterPro" id="IPR011990">
    <property type="entry name" value="TPR-like_helical_dom_sf"/>
</dbReference>
<dbReference type="PANTHER" id="PTHR35807:SF1">
    <property type="entry name" value="TRANSCRIPTIONAL REGULATOR REDD"/>
    <property type="match status" value="1"/>
</dbReference>
<name>A0A8J3SRI3_9ACTN</name>
<dbReference type="Gene3D" id="1.10.10.10">
    <property type="entry name" value="Winged helix-like DNA-binding domain superfamily/Winged helix DNA-binding domain"/>
    <property type="match status" value="1"/>
</dbReference>
<protein>
    <submittedName>
        <fullName evidence="8">SARP family transcriptional regulator</fullName>
    </submittedName>
</protein>
<keyword evidence="2" id="KW-0805">Transcription regulation</keyword>
<dbReference type="InterPro" id="IPR019734">
    <property type="entry name" value="TPR_rpt"/>
</dbReference>
<evidence type="ECO:0000313" key="8">
    <source>
        <dbReference type="EMBL" id="GIH98205.1"/>
    </source>
</evidence>
<dbReference type="GO" id="GO:0000160">
    <property type="term" value="P:phosphorelay signal transduction system"/>
    <property type="evidence" value="ECO:0007669"/>
    <property type="project" value="InterPro"/>
</dbReference>
<comment type="caution">
    <text evidence="8">The sequence shown here is derived from an EMBL/GenBank/DDBJ whole genome shotgun (WGS) entry which is preliminary data.</text>
</comment>
<evidence type="ECO:0000256" key="4">
    <source>
        <dbReference type="ARBA" id="ARBA00023163"/>
    </source>
</evidence>
<dbReference type="AlphaFoldDB" id="A0A8J3SRI3"/>
<dbReference type="Pfam" id="PF03704">
    <property type="entry name" value="BTAD"/>
    <property type="match status" value="1"/>
</dbReference>
<dbReference type="Gene3D" id="1.10.8.430">
    <property type="entry name" value="Helical domain of apoptotic protease-activating factors"/>
    <property type="match status" value="1"/>
</dbReference>
<dbReference type="SMART" id="SM01043">
    <property type="entry name" value="BTAD"/>
    <property type="match status" value="1"/>
</dbReference>
<dbReference type="EMBL" id="BOOK01000001">
    <property type="protein sequence ID" value="GIH98205.1"/>
    <property type="molecule type" value="Genomic_DNA"/>
</dbReference>
<dbReference type="SUPFAM" id="SSF52540">
    <property type="entry name" value="P-loop containing nucleoside triphosphate hydrolases"/>
    <property type="match status" value="1"/>
</dbReference>
<proteinExistence type="inferred from homology"/>
<evidence type="ECO:0000256" key="2">
    <source>
        <dbReference type="ARBA" id="ARBA00023015"/>
    </source>
</evidence>
<keyword evidence="9" id="KW-1185">Reference proteome</keyword>
<evidence type="ECO:0000259" key="7">
    <source>
        <dbReference type="SMART" id="SM01043"/>
    </source>
</evidence>
<comment type="similarity">
    <text evidence="1">Belongs to the AfsR/DnrI/RedD regulatory family.</text>
</comment>
<sequence>MSRPGEVDDRGAVFRILGPLEVEWSGRLLHLGGSRSDKVLAGLLLNANAMVPFDRLVDLLWEVPPQSARQQIHNVMGSLRRALSPLGGAIEIKTVDVGYRMTVPETWVDLYRFRAAIRGAEQAEASGVPGEAVRLMREALGWWRGPALAGLQSRPLMNIAARLQEDRLAVVERLMALRLELGEAGSLVSELMELVAEHPLRESLRATFMAALYRSGRQADALSAYDNGRRILAEELGVDPGPQLRYIHAQILSGTLDADYAAGRETALHPPAEQPGPANYLPHDIGDFTGRAAEIDEVLRQVRGRPPGALVISGIDGMGGVGKTTFAVHLAHELAREYPDGQYFVDLRGFSAGMEPLAPAHALELLLRDGGVPPELVPPDLEGRSAMWRARTAGQRAMLLLDNAADIAQVRPLLPGSAGMLVIITSRRRLTVLDGSLSLSLDLMPLDEAVNLFTSIVGADRAEAEPEAVHEAVRLCGQLPLAIRIAAARLRDRKGWTVAHLVERLRDQQHRMKFLVAGDRSVMRALVVSYRYLNEAQRRMFRLLSLHPGNDFDAYAAAALAGCGLEEAERDLEVLFENHLLLQRVPGRYEFHDLVRDCSGELLDQFEDDAGKQDAIHRVLDYYLYSASLWCRPIAAAPYTFELEVAHLPMQVKECRADTDALRVLDVEHRNLVRAAQYAGQHGWITHTWQFACVLRPYFSHTNYGGAALELYTSALQAARRQQDLPGEAACLAGLASVHRARGANAKGRELLEQAIEISRNLGDKAGEGRQLTLLGIMHANDDQFGEAVSSFSAALAISDEIGDEGAQADLANNLGVICRDLGRFDEALRYFRRTQMLDRAGDTRQTEVLTAGNIAMLLHLQGRNHEAIAQFEEILSAGRSVGNLYSEAFTLVGLCSCHRSIGELEVSLAYGRDALTLTRRSRLYDLECAALNVLGETLTAFGRHATAEDLFRQAQALADRHRATRHVARANEGLAHLCLARGDLSGARRHWEQALQAYPEEMYDARIVASHLDCPDLEKSRCPRCESLPAL</sequence>
<dbReference type="InterPro" id="IPR027417">
    <property type="entry name" value="P-loop_NTPase"/>
</dbReference>
<evidence type="ECO:0000256" key="3">
    <source>
        <dbReference type="ARBA" id="ARBA00023125"/>
    </source>
</evidence>
<evidence type="ECO:0000256" key="1">
    <source>
        <dbReference type="ARBA" id="ARBA00005820"/>
    </source>
</evidence>
<dbReference type="GO" id="GO:0006355">
    <property type="term" value="P:regulation of DNA-templated transcription"/>
    <property type="evidence" value="ECO:0007669"/>
    <property type="project" value="InterPro"/>
</dbReference>
<dbReference type="GO" id="GO:0003677">
    <property type="term" value="F:DNA binding"/>
    <property type="evidence" value="ECO:0007669"/>
    <property type="project" value="UniProtKB-KW"/>
</dbReference>